<feature type="domain" description="HTH cro/C1-type" evidence="1">
    <location>
        <begin position="31"/>
        <end position="75"/>
    </location>
</feature>
<dbReference type="InterPro" id="IPR001387">
    <property type="entry name" value="Cro/C1-type_HTH"/>
</dbReference>
<dbReference type="EMBL" id="FXTN01000003">
    <property type="protein sequence ID" value="SMO55646.1"/>
    <property type="molecule type" value="Genomic_DNA"/>
</dbReference>
<evidence type="ECO:0000313" key="3">
    <source>
        <dbReference type="Proteomes" id="UP000320300"/>
    </source>
</evidence>
<dbReference type="AlphaFoldDB" id="A0A521C8A8"/>
<gene>
    <name evidence="2" type="ORF">SAMN06265348_103307</name>
</gene>
<keyword evidence="2" id="KW-0238">DNA-binding</keyword>
<evidence type="ECO:0000259" key="1">
    <source>
        <dbReference type="PROSITE" id="PS50943"/>
    </source>
</evidence>
<dbReference type="Proteomes" id="UP000320300">
    <property type="component" value="Unassembled WGS sequence"/>
</dbReference>
<accession>A0A521C8A8</accession>
<dbReference type="Pfam" id="PF13443">
    <property type="entry name" value="HTH_26"/>
    <property type="match status" value="1"/>
</dbReference>
<keyword evidence="3" id="KW-1185">Reference proteome</keyword>
<organism evidence="2 3">
    <name type="scientific">Pedobacter westerhofensis</name>
    <dbReference type="NCBI Taxonomy" id="425512"/>
    <lineage>
        <taxon>Bacteria</taxon>
        <taxon>Pseudomonadati</taxon>
        <taxon>Bacteroidota</taxon>
        <taxon>Sphingobacteriia</taxon>
        <taxon>Sphingobacteriales</taxon>
        <taxon>Sphingobacteriaceae</taxon>
        <taxon>Pedobacter</taxon>
    </lineage>
</organism>
<dbReference type="SUPFAM" id="SSF47413">
    <property type="entry name" value="lambda repressor-like DNA-binding domains"/>
    <property type="match status" value="1"/>
</dbReference>
<reference evidence="2 3" key="1">
    <citation type="submission" date="2017-05" db="EMBL/GenBank/DDBJ databases">
        <authorList>
            <person name="Varghese N."/>
            <person name="Submissions S."/>
        </authorList>
    </citation>
    <scope>NUCLEOTIDE SEQUENCE [LARGE SCALE GENOMIC DNA]</scope>
    <source>
        <strain evidence="2 3">DSM 19036</strain>
    </source>
</reference>
<dbReference type="Gene3D" id="1.10.260.40">
    <property type="entry name" value="lambda repressor-like DNA-binding domains"/>
    <property type="match status" value="1"/>
</dbReference>
<evidence type="ECO:0000313" key="2">
    <source>
        <dbReference type="EMBL" id="SMO55646.1"/>
    </source>
</evidence>
<protein>
    <submittedName>
        <fullName evidence="2">Cro/C1-type HTH DNA-binding domain-containing protein</fullName>
    </submittedName>
</protein>
<dbReference type="GO" id="GO:0003677">
    <property type="term" value="F:DNA binding"/>
    <property type="evidence" value="ECO:0007669"/>
    <property type="project" value="UniProtKB-KW"/>
</dbReference>
<proteinExistence type="predicted"/>
<sequence length="79" mass="8885">MDSKEEIKRKFGEHLLKLLKEYGEQDGASASLRKFATRSELEYSNVQRISKGQVDLALTTIVALAKGLGLKPKDLLDFF</sequence>
<dbReference type="OrthoDB" id="769934at2"/>
<name>A0A521C8A8_9SPHI</name>
<dbReference type="RefSeq" id="WP_142527498.1">
    <property type="nucleotide sequence ID" value="NZ_CBCSJO010000004.1"/>
</dbReference>
<dbReference type="PROSITE" id="PS50943">
    <property type="entry name" value="HTH_CROC1"/>
    <property type="match status" value="1"/>
</dbReference>
<dbReference type="InterPro" id="IPR010982">
    <property type="entry name" value="Lambda_DNA-bd_dom_sf"/>
</dbReference>